<evidence type="ECO:0000256" key="3">
    <source>
        <dbReference type="ARBA" id="ARBA00022448"/>
    </source>
</evidence>
<feature type="transmembrane region" description="Helical" evidence="8">
    <location>
        <begin position="45"/>
        <end position="65"/>
    </location>
</feature>
<evidence type="ECO:0000256" key="4">
    <source>
        <dbReference type="ARBA" id="ARBA00022475"/>
    </source>
</evidence>
<dbReference type="AlphaFoldDB" id="A0A9D1S6P2"/>
<dbReference type="GO" id="GO:0005886">
    <property type="term" value="C:plasma membrane"/>
    <property type="evidence" value="ECO:0007669"/>
    <property type="project" value="UniProtKB-SubCell"/>
</dbReference>
<gene>
    <name evidence="9" type="ORF">IAB04_06120</name>
</gene>
<organism evidence="9 10">
    <name type="scientific">Candidatus Avimonoglobus intestinipullorum</name>
    <dbReference type="NCBI Taxonomy" id="2840699"/>
    <lineage>
        <taxon>Bacteria</taxon>
        <taxon>Bacillati</taxon>
        <taxon>Bacillota</taxon>
        <taxon>Clostridia</taxon>
        <taxon>Eubacteriales</taxon>
        <taxon>Candidatus Avimonoglobus</taxon>
    </lineage>
</organism>
<keyword evidence="4" id="KW-1003">Cell membrane</keyword>
<dbReference type="Proteomes" id="UP000824111">
    <property type="component" value="Unassembled WGS sequence"/>
</dbReference>
<dbReference type="PANTHER" id="PTHR21716:SF53">
    <property type="entry name" value="PERMEASE PERM-RELATED"/>
    <property type="match status" value="1"/>
</dbReference>
<feature type="transmembrane region" description="Helical" evidence="8">
    <location>
        <begin position="99"/>
        <end position="121"/>
    </location>
</feature>
<keyword evidence="6 8" id="KW-1133">Transmembrane helix</keyword>
<evidence type="ECO:0000313" key="9">
    <source>
        <dbReference type="EMBL" id="HIU48921.1"/>
    </source>
</evidence>
<evidence type="ECO:0000256" key="6">
    <source>
        <dbReference type="ARBA" id="ARBA00022989"/>
    </source>
</evidence>
<keyword evidence="7 8" id="KW-0472">Membrane</keyword>
<accession>A0A9D1S6P2</accession>
<reference evidence="9" key="1">
    <citation type="submission" date="2020-10" db="EMBL/GenBank/DDBJ databases">
        <authorList>
            <person name="Gilroy R."/>
        </authorList>
    </citation>
    <scope>NUCLEOTIDE SEQUENCE</scope>
    <source>
        <strain evidence="9">ChiSjej4B22-9803</strain>
    </source>
</reference>
<dbReference type="Pfam" id="PF01594">
    <property type="entry name" value="AI-2E_transport"/>
    <property type="match status" value="1"/>
</dbReference>
<evidence type="ECO:0000256" key="2">
    <source>
        <dbReference type="ARBA" id="ARBA00009773"/>
    </source>
</evidence>
<dbReference type="GO" id="GO:0055085">
    <property type="term" value="P:transmembrane transport"/>
    <property type="evidence" value="ECO:0007669"/>
    <property type="project" value="TreeGrafter"/>
</dbReference>
<dbReference type="PANTHER" id="PTHR21716">
    <property type="entry name" value="TRANSMEMBRANE PROTEIN"/>
    <property type="match status" value="1"/>
</dbReference>
<protein>
    <submittedName>
        <fullName evidence="9">AI-2E family transporter</fullName>
    </submittedName>
</protein>
<evidence type="ECO:0000256" key="5">
    <source>
        <dbReference type="ARBA" id="ARBA00022692"/>
    </source>
</evidence>
<evidence type="ECO:0000256" key="1">
    <source>
        <dbReference type="ARBA" id="ARBA00004651"/>
    </source>
</evidence>
<evidence type="ECO:0000256" key="8">
    <source>
        <dbReference type="SAM" id="Phobius"/>
    </source>
</evidence>
<evidence type="ECO:0000256" key="7">
    <source>
        <dbReference type="ARBA" id="ARBA00023136"/>
    </source>
</evidence>
<keyword evidence="5 8" id="KW-0812">Transmembrane</keyword>
<feature type="transmembrane region" description="Helical" evidence="8">
    <location>
        <begin position="72"/>
        <end position="93"/>
    </location>
</feature>
<comment type="similarity">
    <text evidence="2">Belongs to the autoinducer-2 exporter (AI-2E) (TC 2.A.86) family.</text>
</comment>
<evidence type="ECO:0000313" key="10">
    <source>
        <dbReference type="Proteomes" id="UP000824111"/>
    </source>
</evidence>
<dbReference type="InterPro" id="IPR002549">
    <property type="entry name" value="AI-2E-like"/>
</dbReference>
<feature type="non-terminal residue" evidence="9">
    <location>
        <position position="1"/>
    </location>
</feature>
<reference evidence="9" key="2">
    <citation type="journal article" date="2021" name="PeerJ">
        <title>Extensive microbial diversity within the chicken gut microbiome revealed by metagenomics and culture.</title>
        <authorList>
            <person name="Gilroy R."/>
            <person name="Ravi A."/>
            <person name="Getino M."/>
            <person name="Pursley I."/>
            <person name="Horton D.L."/>
            <person name="Alikhan N.F."/>
            <person name="Baker D."/>
            <person name="Gharbi K."/>
            <person name="Hall N."/>
            <person name="Watson M."/>
            <person name="Adriaenssens E.M."/>
            <person name="Foster-Nyarko E."/>
            <person name="Jarju S."/>
            <person name="Secka A."/>
            <person name="Antonio M."/>
            <person name="Oren A."/>
            <person name="Chaudhuri R.R."/>
            <person name="La Ragione R."/>
            <person name="Hildebrand F."/>
            <person name="Pallen M.J."/>
        </authorList>
    </citation>
    <scope>NUCLEOTIDE SEQUENCE</scope>
    <source>
        <strain evidence="9">ChiSjej4B22-9803</strain>
    </source>
</reference>
<name>A0A9D1S6P2_9FIRM</name>
<sequence length="193" mass="21511">VSIYALLDRDRITAAVKRVMRLFVPDERCRQITDYVLKTNNIFSTYIYCQLLDAAIVAVAATIVLSVLQVRYAIVLGFLIGFCNLIPYFGAIIGVVMTILLTLFTGGFFKCLWTGISLLVLQQIDANFIGPKIMGNMLKLRPLWIIFAVTVGGGLFGVLGMLLSVPVLVVLKMIIGDYLKTVENRRSIQQEEE</sequence>
<dbReference type="EMBL" id="DVND01000158">
    <property type="protein sequence ID" value="HIU48921.1"/>
    <property type="molecule type" value="Genomic_DNA"/>
</dbReference>
<keyword evidence="3" id="KW-0813">Transport</keyword>
<comment type="caution">
    <text evidence="9">The sequence shown here is derived from an EMBL/GenBank/DDBJ whole genome shotgun (WGS) entry which is preliminary data.</text>
</comment>
<feature type="transmembrane region" description="Helical" evidence="8">
    <location>
        <begin position="142"/>
        <end position="175"/>
    </location>
</feature>
<proteinExistence type="inferred from homology"/>
<comment type="subcellular location">
    <subcellularLocation>
        <location evidence="1">Cell membrane</location>
        <topology evidence="1">Multi-pass membrane protein</topology>
    </subcellularLocation>
</comment>